<dbReference type="Proteomes" id="UP000828390">
    <property type="component" value="Unassembled WGS sequence"/>
</dbReference>
<dbReference type="EMBL" id="JAIWYP010000003">
    <property type="protein sequence ID" value="KAH3849868.1"/>
    <property type="molecule type" value="Genomic_DNA"/>
</dbReference>
<evidence type="ECO:0000313" key="1">
    <source>
        <dbReference type="EMBL" id="KAH3849868.1"/>
    </source>
</evidence>
<comment type="caution">
    <text evidence="1">The sequence shown here is derived from an EMBL/GenBank/DDBJ whole genome shotgun (WGS) entry which is preliminary data.</text>
</comment>
<sequence length="110" mass="12029">MSDFLSVLKTGSGLVWNCMLLIISETDGRRVFVYSGLFGRLSGELAGSAISGPVRMSGEKRRCTHFLAGRATSTCCSSVSEWSSSREMSDSRETSASLLAWERLETLPLR</sequence>
<protein>
    <submittedName>
        <fullName evidence="1">Uncharacterized protein</fullName>
    </submittedName>
</protein>
<keyword evidence="2" id="KW-1185">Reference proteome</keyword>
<accession>A0A9D4R0Q8</accession>
<evidence type="ECO:0000313" key="2">
    <source>
        <dbReference type="Proteomes" id="UP000828390"/>
    </source>
</evidence>
<proteinExistence type="predicted"/>
<gene>
    <name evidence="1" type="ORF">DPMN_092272</name>
</gene>
<reference evidence="1" key="1">
    <citation type="journal article" date="2019" name="bioRxiv">
        <title>The Genome of the Zebra Mussel, Dreissena polymorpha: A Resource for Invasive Species Research.</title>
        <authorList>
            <person name="McCartney M.A."/>
            <person name="Auch B."/>
            <person name="Kono T."/>
            <person name="Mallez S."/>
            <person name="Zhang Y."/>
            <person name="Obille A."/>
            <person name="Becker A."/>
            <person name="Abrahante J.E."/>
            <person name="Garbe J."/>
            <person name="Badalamenti J.P."/>
            <person name="Herman A."/>
            <person name="Mangelson H."/>
            <person name="Liachko I."/>
            <person name="Sullivan S."/>
            <person name="Sone E.D."/>
            <person name="Koren S."/>
            <person name="Silverstein K.A.T."/>
            <person name="Beckman K.B."/>
            <person name="Gohl D.M."/>
        </authorList>
    </citation>
    <scope>NUCLEOTIDE SEQUENCE</scope>
    <source>
        <strain evidence="1">Duluth1</strain>
        <tissue evidence="1">Whole animal</tissue>
    </source>
</reference>
<organism evidence="1 2">
    <name type="scientific">Dreissena polymorpha</name>
    <name type="common">Zebra mussel</name>
    <name type="synonym">Mytilus polymorpha</name>
    <dbReference type="NCBI Taxonomy" id="45954"/>
    <lineage>
        <taxon>Eukaryota</taxon>
        <taxon>Metazoa</taxon>
        <taxon>Spiralia</taxon>
        <taxon>Lophotrochozoa</taxon>
        <taxon>Mollusca</taxon>
        <taxon>Bivalvia</taxon>
        <taxon>Autobranchia</taxon>
        <taxon>Heteroconchia</taxon>
        <taxon>Euheterodonta</taxon>
        <taxon>Imparidentia</taxon>
        <taxon>Neoheterodontei</taxon>
        <taxon>Myida</taxon>
        <taxon>Dreissenoidea</taxon>
        <taxon>Dreissenidae</taxon>
        <taxon>Dreissena</taxon>
    </lineage>
</organism>
<name>A0A9D4R0Q8_DREPO</name>
<dbReference type="AlphaFoldDB" id="A0A9D4R0Q8"/>
<reference evidence="1" key="2">
    <citation type="submission" date="2020-11" db="EMBL/GenBank/DDBJ databases">
        <authorList>
            <person name="McCartney M.A."/>
            <person name="Auch B."/>
            <person name="Kono T."/>
            <person name="Mallez S."/>
            <person name="Becker A."/>
            <person name="Gohl D.M."/>
            <person name="Silverstein K.A.T."/>
            <person name="Koren S."/>
            <person name="Bechman K.B."/>
            <person name="Herman A."/>
            <person name="Abrahante J.E."/>
            <person name="Garbe J."/>
        </authorList>
    </citation>
    <scope>NUCLEOTIDE SEQUENCE</scope>
    <source>
        <strain evidence="1">Duluth1</strain>
        <tissue evidence="1">Whole animal</tissue>
    </source>
</reference>